<feature type="region of interest" description="Disordered" evidence="1">
    <location>
        <begin position="258"/>
        <end position="296"/>
    </location>
</feature>
<dbReference type="GeneID" id="93646480"/>
<gene>
    <name evidence="2" type="ORF">NEDG_00130</name>
</gene>
<dbReference type="AlphaFoldDB" id="A0A177EI54"/>
<sequence>MDVLARVKSILLGLDRMTGRPKERLAHTIRGTEQLEALKQMPGLSPSAVAGISLVSVTYTALVNETLPLSTTSESVAHRVDSLCACIATAKEVLAEPSTSSNPEAAERLGAVLKELLEISEQQASVFLCRLTESPSLDNLATFSRILLQLTRRAIAGLKIRFLGLRRGILAATGKEGPKTAPLDRAQALAEERRLFMLVFAPEGMQKEDEVIFEGFVFSLVRLWFSHLPRSELELLLPHNAPQPPPGLALLKKGLQAYTNPNTPQKRPGTEGPGAPEEQGRGGGKGPAPGLGLFSL</sequence>
<comment type="caution">
    <text evidence="2">The sequence shown here is derived from an EMBL/GenBank/DDBJ whole genome shotgun (WGS) entry which is preliminary data.</text>
</comment>
<dbReference type="Proteomes" id="UP000185944">
    <property type="component" value="Unassembled WGS sequence"/>
</dbReference>
<dbReference type="RefSeq" id="XP_067545256.1">
    <property type="nucleotide sequence ID" value="XM_067687548.1"/>
</dbReference>
<reference evidence="2 3" key="1">
    <citation type="submission" date="2016-02" db="EMBL/GenBank/DDBJ databases">
        <title>Discovery of a natural microsporidian pathogen with a broad tissue tropism in Caenorhabditis elegans.</title>
        <authorList>
            <person name="Luallen R.J."/>
            <person name="Reinke A.W."/>
            <person name="Tong L."/>
            <person name="Botts M.R."/>
            <person name="Felix M.-A."/>
            <person name="Troemel E.R."/>
        </authorList>
    </citation>
    <scope>NUCLEOTIDE SEQUENCE [LARGE SCALE GENOMIC DNA]</scope>
    <source>
        <strain evidence="2 3">JUm2807</strain>
    </source>
</reference>
<dbReference type="EMBL" id="LTDL01000014">
    <property type="protein sequence ID" value="OAG31655.1"/>
    <property type="molecule type" value="Genomic_DNA"/>
</dbReference>
<organism evidence="2 3">
    <name type="scientific">Nematocida displodere</name>
    <dbReference type="NCBI Taxonomy" id="1805483"/>
    <lineage>
        <taxon>Eukaryota</taxon>
        <taxon>Fungi</taxon>
        <taxon>Fungi incertae sedis</taxon>
        <taxon>Microsporidia</taxon>
        <taxon>Nematocida</taxon>
    </lineage>
</organism>
<accession>A0A177EI54</accession>
<evidence type="ECO:0000313" key="3">
    <source>
        <dbReference type="Proteomes" id="UP000185944"/>
    </source>
</evidence>
<protein>
    <submittedName>
        <fullName evidence="2">Uncharacterized protein</fullName>
    </submittedName>
</protein>
<evidence type="ECO:0000313" key="2">
    <source>
        <dbReference type="EMBL" id="OAG31655.1"/>
    </source>
</evidence>
<dbReference type="VEuPathDB" id="MicrosporidiaDB:NEDG_00130"/>
<keyword evidence="3" id="KW-1185">Reference proteome</keyword>
<name>A0A177EI54_9MICR</name>
<evidence type="ECO:0000256" key="1">
    <source>
        <dbReference type="SAM" id="MobiDB-lite"/>
    </source>
</evidence>
<dbReference type="OrthoDB" id="10661861at2759"/>
<proteinExistence type="predicted"/>